<name>A0AC61RI62_9BACT</name>
<keyword evidence="2" id="KW-1185">Reference proteome</keyword>
<protein>
    <submittedName>
        <fullName evidence="1">OmpH family outer membrane protein</fullName>
    </submittedName>
</protein>
<dbReference type="Proteomes" id="UP000306319">
    <property type="component" value="Unassembled WGS sequence"/>
</dbReference>
<dbReference type="EMBL" id="SRYB01000007">
    <property type="protein sequence ID" value="TGY79325.1"/>
    <property type="molecule type" value="Genomic_DNA"/>
</dbReference>
<comment type="caution">
    <text evidence="1">The sequence shown here is derived from an EMBL/GenBank/DDBJ whole genome shotgun (WGS) entry which is preliminary data.</text>
</comment>
<accession>A0AC61RI62</accession>
<evidence type="ECO:0000313" key="1">
    <source>
        <dbReference type="EMBL" id="TGY79325.1"/>
    </source>
</evidence>
<reference evidence="1" key="1">
    <citation type="submission" date="2019-04" db="EMBL/GenBank/DDBJ databases">
        <title>Microbes associate with the intestines of laboratory mice.</title>
        <authorList>
            <person name="Navarre W."/>
            <person name="Wong E."/>
            <person name="Huang K."/>
            <person name="Tropini C."/>
            <person name="Ng K."/>
            <person name="Yu B."/>
        </authorList>
    </citation>
    <scope>NUCLEOTIDE SEQUENCE</scope>
    <source>
        <strain evidence="1">NM04_E33</strain>
    </source>
</reference>
<evidence type="ECO:0000313" key="2">
    <source>
        <dbReference type="Proteomes" id="UP000306319"/>
    </source>
</evidence>
<proteinExistence type="predicted"/>
<sequence>MLKKLLLVAAVLIPMLASAQTLKIGLVDTGEIFSKMPESAAAQKQVEDVNKKYEDEYAKLGEEMKRMYDELQQMKEDELPAIRERKTREFTDYQQKISQFEQQAMQDLQKLQQELMAPIMQKIRGAVEAVGKEGGYSLIQEKNPQLTIYFAAPVVDITGEVKAKLGVQ</sequence>
<organism evidence="1 2">
    <name type="scientific">Lepagella muris</name>
    <dbReference type="NCBI Taxonomy" id="3032870"/>
    <lineage>
        <taxon>Bacteria</taxon>
        <taxon>Pseudomonadati</taxon>
        <taxon>Bacteroidota</taxon>
        <taxon>Bacteroidia</taxon>
        <taxon>Bacteroidales</taxon>
        <taxon>Muribaculaceae</taxon>
        <taxon>Lepagella</taxon>
    </lineage>
</organism>
<gene>
    <name evidence="1" type="ORF">E5331_06540</name>
</gene>